<keyword evidence="7 10" id="KW-0456">Lyase</keyword>
<protein>
    <recommendedName>
        <fullName evidence="3">aconitate hydratase</fullName>
        <ecNumber evidence="3">4.2.1.3</ecNumber>
    </recommendedName>
</protein>
<name>A0A6J4PD75_9RHOB</name>
<accession>A0A6J4PD75</accession>
<dbReference type="Pfam" id="PF00330">
    <property type="entry name" value="Aconitase"/>
    <property type="match status" value="1"/>
</dbReference>
<dbReference type="AlphaFoldDB" id="A0A6J4PD75"/>
<reference evidence="10" key="1">
    <citation type="submission" date="2020-02" db="EMBL/GenBank/DDBJ databases">
        <authorList>
            <person name="Meier V. D."/>
        </authorList>
    </citation>
    <scope>NUCLEOTIDE SEQUENCE</scope>
    <source>
        <strain evidence="10">AVDCRST_MAG15</strain>
    </source>
</reference>
<comment type="cofactor">
    <cofactor evidence="1">
        <name>[4Fe-4S] cluster</name>
        <dbReference type="ChEBI" id="CHEBI:49883"/>
    </cofactor>
</comment>
<evidence type="ECO:0000256" key="5">
    <source>
        <dbReference type="ARBA" id="ARBA00023004"/>
    </source>
</evidence>
<sequence length="352" mass="38244">MPIVAGHDSAGVRRSLSVNGQSFAYYSIPAAEQAGLGSFARLPAALKVVLENLLRFEDGGFSVSLDDIRAFGDWAANGGKSDREINYRPARVLMQDFTGVPAVVDLAAMRDGIKGLGGDAQKINPLSPVDLVIDHSFQIDEFGNARAFQVNVEREYERNMERYQFLKWGQTAFDNFRVVPPGTGICHQVNLEYLAQVVWTDTDQTGEAVAYPDTLVGTDSHTTMVNGAAVLGWGVGGIEAEAAMLGQPVSMLIPEVVGFKLTGKLREGCTATDLVLKVVQMLRKHGVVGKFVEFYGEGLDNLPLADRATIGNMAPEYGATCGFFPIDNETLRYLRVTGREESRIALVEAYAK</sequence>
<feature type="domain" description="Aconitase/3-isopropylmalate dehydratase large subunit alpha/beta/alpha" evidence="9">
    <location>
        <begin position="81"/>
        <end position="352"/>
    </location>
</feature>
<dbReference type="PANTHER" id="PTHR11670">
    <property type="entry name" value="ACONITASE/IRON-RESPONSIVE ELEMENT FAMILY MEMBER"/>
    <property type="match status" value="1"/>
</dbReference>
<dbReference type="InterPro" id="IPR001030">
    <property type="entry name" value="Acoase/IPM_deHydtase_lsu_aba"/>
</dbReference>
<gene>
    <name evidence="10" type="ORF">AVDCRST_MAG15-1706</name>
</gene>
<evidence type="ECO:0000256" key="3">
    <source>
        <dbReference type="ARBA" id="ARBA00012926"/>
    </source>
</evidence>
<evidence type="ECO:0000259" key="9">
    <source>
        <dbReference type="Pfam" id="PF00330"/>
    </source>
</evidence>
<evidence type="ECO:0000256" key="1">
    <source>
        <dbReference type="ARBA" id="ARBA00001966"/>
    </source>
</evidence>
<comment type="similarity">
    <text evidence="2">Belongs to the aconitase/IPM isomerase family.</text>
</comment>
<dbReference type="EMBL" id="CADCUU010000242">
    <property type="protein sequence ID" value="CAA9412556.1"/>
    <property type="molecule type" value="Genomic_DNA"/>
</dbReference>
<evidence type="ECO:0000256" key="8">
    <source>
        <dbReference type="ARBA" id="ARBA00023501"/>
    </source>
</evidence>
<organism evidence="10">
    <name type="scientific">uncultured Rubellimicrobium sp</name>
    <dbReference type="NCBI Taxonomy" id="543078"/>
    <lineage>
        <taxon>Bacteria</taxon>
        <taxon>Pseudomonadati</taxon>
        <taxon>Pseudomonadota</taxon>
        <taxon>Alphaproteobacteria</taxon>
        <taxon>Rhodobacterales</taxon>
        <taxon>Roseobacteraceae</taxon>
        <taxon>Rubellimicrobium</taxon>
        <taxon>environmental samples</taxon>
    </lineage>
</organism>
<dbReference type="EC" id="4.2.1.3" evidence="3"/>
<dbReference type="InterPro" id="IPR006249">
    <property type="entry name" value="Aconitase/IRP2"/>
</dbReference>
<dbReference type="PRINTS" id="PR00415">
    <property type="entry name" value="ACONITASE"/>
</dbReference>
<proteinExistence type="inferred from homology"/>
<dbReference type="InterPro" id="IPR036008">
    <property type="entry name" value="Aconitase_4Fe-4S_dom"/>
</dbReference>
<evidence type="ECO:0000256" key="2">
    <source>
        <dbReference type="ARBA" id="ARBA00007185"/>
    </source>
</evidence>
<dbReference type="SUPFAM" id="SSF53732">
    <property type="entry name" value="Aconitase iron-sulfur domain"/>
    <property type="match status" value="1"/>
</dbReference>
<comment type="catalytic activity">
    <reaction evidence="8">
        <text>citrate = D-threo-isocitrate</text>
        <dbReference type="Rhea" id="RHEA:10336"/>
        <dbReference type="ChEBI" id="CHEBI:15562"/>
        <dbReference type="ChEBI" id="CHEBI:16947"/>
        <dbReference type="EC" id="4.2.1.3"/>
    </reaction>
</comment>
<dbReference type="GO" id="GO:0051536">
    <property type="term" value="F:iron-sulfur cluster binding"/>
    <property type="evidence" value="ECO:0007669"/>
    <property type="project" value="UniProtKB-KW"/>
</dbReference>
<dbReference type="InterPro" id="IPR015931">
    <property type="entry name" value="Acnase/IPM_dHydase_lsu_aba_1/3"/>
</dbReference>
<keyword evidence="4" id="KW-0479">Metal-binding</keyword>
<keyword evidence="6" id="KW-0411">Iron-sulfur</keyword>
<evidence type="ECO:0000256" key="4">
    <source>
        <dbReference type="ARBA" id="ARBA00022723"/>
    </source>
</evidence>
<evidence type="ECO:0000256" key="6">
    <source>
        <dbReference type="ARBA" id="ARBA00023014"/>
    </source>
</evidence>
<evidence type="ECO:0000313" key="10">
    <source>
        <dbReference type="EMBL" id="CAA9412556.1"/>
    </source>
</evidence>
<dbReference type="GO" id="GO:0046872">
    <property type="term" value="F:metal ion binding"/>
    <property type="evidence" value="ECO:0007669"/>
    <property type="project" value="UniProtKB-KW"/>
</dbReference>
<evidence type="ECO:0000256" key="7">
    <source>
        <dbReference type="ARBA" id="ARBA00023239"/>
    </source>
</evidence>
<dbReference type="FunFam" id="3.30.499.10:FF:000002">
    <property type="entry name" value="Aconitate hydratase"/>
    <property type="match status" value="1"/>
</dbReference>
<dbReference type="GO" id="GO:0003994">
    <property type="term" value="F:aconitate hydratase activity"/>
    <property type="evidence" value="ECO:0007669"/>
    <property type="project" value="UniProtKB-EC"/>
</dbReference>
<keyword evidence="5" id="KW-0408">Iron</keyword>
<dbReference type="Gene3D" id="3.30.499.10">
    <property type="entry name" value="Aconitase, domain 3"/>
    <property type="match status" value="1"/>
</dbReference>